<evidence type="ECO:0000313" key="3">
    <source>
        <dbReference type="Proteomes" id="UP001596074"/>
    </source>
</evidence>
<evidence type="ECO:0000256" key="1">
    <source>
        <dbReference type="SAM" id="Phobius"/>
    </source>
</evidence>
<evidence type="ECO:0000313" key="2">
    <source>
        <dbReference type="EMBL" id="MFC5750177.1"/>
    </source>
</evidence>
<keyword evidence="1" id="KW-0812">Transmembrane</keyword>
<feature type="transmembrane region" description="Helical" evidence="1">
    <location>
        <begin position="36"/>
        <end position="53"/>
    </location>
</feature>
<feature type="transmembrane region" description="Helical" evidence="1">
    <location>
        <begin position="470"/>
        <end position="490"/>
    </location>
</feature>
<comment type="caution">
    <text evidence="2">The sequence shown here is derived from an EMBL/GenBank/DDBJ whole genome shotgun (WGS) entry which is preliminary data.</text>
</comment>
<feature type="transmembrane region" description="Helical" evidence="1">
    <location>
        <begin position="176"/>
        <end position="195"/>
    </location>
</feature>
<sequence>MTSVATRRGRAPATSSSGPLTGTRPLIRLILRRDRVWLPVWMLITLGVVTSRANSVDTVYPDAAARQARYQDVMVDVPMFKLFQGPAYADTAPALIAQESFGGATIIAALGAAIFLVRHTRGEEQAGRRELVGASAVGRHAQLAAALVVVLAAGAILAVISAAGLASAGMPTGGSYALGLAVGCAVWIAAGLAAVTAQITESSRAAGATAISLFIGMHFLRGVFDMGEGTVRSLGWLIPNAWLQRTRPYADERWWPFLLALALTVVLVRLAFTLASRRDLGAGLMTARPGPARAPAGLRSPFALVWRLHRPMAVAWTCAAVAIALPTGFAGAEAMEEYADSARMKEWAAAMGGGASPGDAFFAYIAFTTGFLITMYAIMSLLRLGQEENSGHAELLLSTPVDRMRWAAGHLLVALAIPVVLQFVLGLCFGLGSGELGDMLITTLSLVPAVWVMVGIAMAAYGLLRRGAAVIGWGALVVALVAEFGQHLGWPEWTFKALSPFAHVLPFFGRPSILTLAVLTLMAAALSAAGLFGVRRRDLAA</sequence>
<feature type="transmembrane region" description="Helical" evidence="1">
    <location>
        <begin position="313"/>
        <end position="332"/>
    </location>
</feature>
<feature type="transmembrane region" description="Helical" evidence="1">
    <location>
        <begin position="361"/>
        <end position="385"/>
    </location>
</feature>
<protein>
    <submittedName>
        <fullName evidence="2">ABC transporter permease</fullName>
    </submittedName>
</protein>
<feature type="transmembrane region" description="Helical" evidence="1">
    <location>
        <begin position="207"/>
        <end position="224"/>
    </location>
</feature>
<feature type="transmembrane region" description="Helical" evidence="1">
    <location>
        <begin position="513"/>
        <end position="534"/>
    </location>
</feature>
<organism evidence="2 3">
    <name type="scientific">Actinomadura rugatobispora</name>
    <dbReference type="NCBI Taxonomy" id="1994"/>
    <lineage>
        <taxon>Bacteria</taxon>
        <taxon>Bacillati</taxon>
        <taxon>Actinomycetota</taxon>
        <taxon>Actinomycetes</taxon>
        <taxon>Streptosporangiales</taxon>
        <taxon>Thermomonosporaceae</taxon>
        <taxon>Actinomadura</taxon>
    </lineage>
</organism>
<feature type="transmembrane region" description="Helical" evidence="1">
    <location>
        <begin position="254"/>
        <end position="275"/>
    </location>
</feature>
<dbReference type="EMBL" id="JBHSON010000050">
    <property type="protein sequence ID" value="MFC5750177.1"/>
    <property type="molecule type" value="Genomic_DNA"/>
</dbReference>
<accession>A0ABW1A652</accession>
<keyword evidence="1" id="KW-0472">Membrane</keyword>
<gene>
    <name evidence="2" type="ORF">ACFPZN_31520</name>
</gene>
<feature type="transmembrane region" description="Helical" evidence="1">
    <location>
        <begin position="101"/>
        <end position="120"/>
    </location>
</feature>
<dbReference type="RefSeq" id="WP_378285914.1">
    <property type="nucleotide sequence ID" value="NZ_JBHSON010000050.1"/>
</dbReference>
<feature type="transmembrane region" description="Helical" evidence="1">
    <location>
        <begin position="406"/>
        <end position="433"/>
    </location>
</feature>
<name>A0ABW1A652_9ACTN</name>
<keyword evidence="1" id="KW-1133">Transmembrane helix</keyword>
<reference evidence="3" key="1">
    <citation type="journal article" date="2019" name="Int. J. Syst. Evol. Microbiol.">
        <title>The Global Catalogue of Microorganisms (GCM) 10K type strain sequencing project: providing services to taxonomists for standard genome sequencing and annotation.</title>
        <authorList>
            <consortium name="The Broad Institute Genomics Platform"/>
            <consortium name="The Broad Institute Genome Sequencing Center for Infectious Disease"/>
            <person name="Wu L."/>
            <person name="Ma J."/>
        </authorList>
    </citation>
    <scope>NUCLEOTIDE SEQUENCE [LARGE SCALE GENOMIC DNA]</scope>
    <source>
        <strain evidence="3">KCTC 42087</strain>
    </source>
</reference>
<feature type="transmembrane region" description="Helical" evidence="1">
    <location>
        <begin position="141"/>
        <end position="164"/>
    </location>
</feature>
<feature type="transmembrane region" description="Helical" evidence="1">
    <location>
        <begin position="439"/>
        <end position="463"/>
    </location>
</feature>
<keyword evidence="3" id="KW-1185">Reference proteome</keyword>
<dbReference type="Proteomes" id="UP001596074">
    <property type="component" value="Unassembled WGS sequence"/>
</dbReference>
<proteinExistence type="predicted"/>